<dbReference type="Proteomes" id="UP000223913">
    <property type="component" value="Unassembled WGS sequence"/>
</dbReference>
<organism evidence="1 2">
    <name type="scientific">Flavilitoribacter nigricans (strain ATCC 23147 / DSM 23189 / NBRC 102662 / NCIMB 1420 / SS-2)</name>
    <name type="common">Lewinella nigricans</name>
    <dbReference type="NCBI Taxonomy" id="1122177"/>
    <lineage>
        <taxon>Bacteria</taxon>
        <taxon>Pseudomonadati</taxon>
        <taxon>Bacteroidota</taxon>
        <taxon>Saprospiria</taxon>
        <taxon>Saprospirales</taxon>
        <taxon>Lewinellaceae</taxon>
        <taxon>Flavilitoribacter</taxon>
    </lineage>
</organism>
<keyword evidence="2" id="KW-1185">Reference proteome</keyword>
<dbReference type="EMBL" id="PDUD01000018">
    <property type="protein sequence ID" value="PHN06268.1"/>
    <property type="molecule type" value="Genomic_DNA"/>
</dbReference>
<name>A0A2D0NCY9_FLAN2</name>
<sequence>MLSIKNISTSLLVLLLISVTSCYDLEEVNINPNGVDPANAHPNLLMSTVITGVAQTVVNLGYGDIAGVVQHTQKDGWSGSHNSYEWSDQSWNSYYSILRNNDELYNKGVEMGLEFHQGMALVMKSYVFGLITDLWGDAPYSAALQGEAGGAENIKPAFDAQQDIYAGILADLETANTLLSKSQDAYSDINSTQDVLFRGNVRRWQQFANSLALRYYMRLSEKDPGTARAGVEKIAGDPATYPLITNTADDATVDFVGNSDADSWPANTVFDGTGGSNFRRLKMCSTLIETLQRLNDPRLGVWAEKIDIPIVVDDQLESGTDEIIEGIRYVARDIAQQYENSLGFPVDTDPNYVGLPPAWSIVPQAYNLNPNLEQGPQNPHASHLNDRYQNPAGELLKSRLLSAAEVHFILAEAGIKGWSVGASAEEHYYAGVAASLEAWQVSGDFADYVDGSSVAFAGTIEQVLEQKWIASWTAAAEAWFDYRRTGFPALEAGVIVKRPALPLRFYYSLDEIDYNPENAAAAISNLQETSFTAPDGKNSAWSKIWVLQGTGKPY</sequence>
<evidence type="ECO:0000313" key="2">
    <source>
        <dbReference type="Proteomes" id="UP000223913"/>
    </source>
</evidence>
<dbReference type="InterPro" id="IPR041662">
    <property type="entry name" value="SusD-like_2"/>
</dbReference>
<accession>A0A2D0NCY9</accession>
<proteinExistence type="predicted"/>
<evidence type="ECO:0000313" key="1">
    <source>
        <dbReference type="EMBL" id="PHN06268.1"/>
    </source>
</evidence>
<dbReference type="InterPro" id="IPR011990">
    <property type="entry name" value="TPR-like_helical_dom_sf"/>
</dbReference>
<gene>
    <name evidence="1" type="ORF">CRP01_11890</name>
</gene>
<comment type="caution">
    <text evidence="1">The sequence shown here is derived from an EMBL/GenBank/DDBJ whole genome shotgun (WGS) entry which is preliminary data.</text>
</comment>
<dbReference type="PROSITE" id="PS51257">
    <property type="entry name" value="PROKAR_LIPOPROTEIN"/>
    <property type="match status" value="1"/>
</dbReference>
<reference evidence="1 2" key="1">
    <citation type="submission" date="2017-10" db="EMBL/GenBank/DDBJ databases">
        <title>The draft genome sequence of Lewinella nigricans NBRC 102662.</title>
        <authorList>
            <person name="Wang K."/>
        </authorList>
    </citation>
    <scope>NUCLEOTIDE SEQUENCE [LARGE SCALE GENOMIC DNA]</scope>
    <source>
        <strain evidence="1 2">NBRC 102662</strain>
    </source>
</reference>
<dbReference type="RefSeq" id="WP_099150251.1">
    <property type="nucleotide sequence ID" value="NZ_PDUD01000018.1"/>
</dbReference>
<protein>
    <submittedName>
        <fullName evidence="1">SusD/RagB family nutrient-binding outer membrane lipoprotein</fullName>
    </submittedName>
</protein>
<dbReference type="Gene3D" id="1.25.40.390">
    <property type="match status" value="1"/>
</dbReference>
<dbReference type="OrthoDB" id="843771at2"/>
<dbReference type="AlphaFoldDB" id="A0A2D0NCY9"/>
<keyword evidence="1" id="KW-0449">Lipoprotein</keyword>
<dbReference type="SUPFAM" id="SSF48452">
    <property type="entry name" value="TPR-like"/>
    <property type="match status" value="1"/>
</dbReference>
<dbReference type="Pfam" id="PF12771">
    <property type="entry name" value="SusD-like_2"/>
    <property type="match status" value="2"/>
</dbReference>